<dbReference type="InterPro" id="IPR006683">
    <property type="entry name" value="Thioestr_dom"/>
</dbReference>
<reference evidence="5" key="1">
    <citation type="submission" date="2016-06" db="EMBL/GenBank/DDBJ databases">
        <authorList>
            <person name="Varghese N."/>
            <person name="Submissions Spin"/>
        </authorList>
    </citation>
    <scope>NUCLEOTIDE SEQUENCE [LARGE SCALE GENOMIC DNA]</scope>
    <source>
        <strain evidence="5">DSM 43817</strain>
    </source>
</reference>
<dbReference type="NCBIfam" id="TIGR00369">
    <property type="entry name" value="unchar_dom_1"/>
    <property type="match status" value="1"/>
</dbReference>
<dbReference type="SUPFAM" id="SSF54637">
    <property type="entry name" value="Thioesterase/thiol ester dehydrase-isomerase"/>
    <property type="match status" value="1"/>
</dbReference>
<proteinExistence type="inferred from homology"/>
<dbReference type="EMBL" id="FMHW01000002">
    <property type="protein sequence ID" value="SCL22876.1"/>
    <property type="molecule type" value="Genomic_DNA"/>
</dbReference>
<evidence type="ECO:0000256" key="1">
    <source>
        <dbReference type="ARBA" id="ARBA00008324"/>
    </source>
</evidence>
<evidence type="ECO:0000259" key="3">
    <source>
        <dbReference type="Pfam" id="PF03061"/>
    </source>
</evidence>
<dbReference type="InterPro" id="IPR003736">
    <property type="entry name" value="PAAI_dom"/>
</dbReference>
<dbReference type="OrthoDB" id="9798208at2"/>
<evidence type="ECO:0000313" key="5">
    <source>
        <dbReference type="Proteomes" id="UP000198959"/>
    </source>
</evidence>
<gene>
    <name evidence="4" type="ORF">GA0074692_1475</name>
</gene>
<dbReference type="GO" id="GO:0005829">
    <property type="term" value="C:cytosol"/>
    <property type="evidence" value="ECO:0007669"/>
    <property type="project" value="TreeGrafter"/>
</dbReference>
<keyword evidence="2" id="KW-0378">Hydrolase</keyword>
<comment type="similarity">
    <text evidence="1">Belongs to the thioesterase PaaI family.</text>
</comment>
<evidence type="ECO:0000313" key="4">
    <source>
        <dbReference type="EMBL" id="SCL22876.1"/>
    </source>
</evidence>
<dbReference type="Gene3D" id="3.10.129.10">
    <property type="entry name" value="Hotdog Thioesterase"/>
    <property type="match status" value="1"/>
</dbReference>
<dbReference type="GO" id="GO:0061522">
    <property type="term" value="F:1,4-dihydroxy-2-naphthoyl-CoA thioesterase activity"/>
    <property type="evidence" value="ECO:0007669"/>
    <property type="project" value="TreeGrafter"/>
</dbReference>
<protein>
    <submittedName>
        <fullName evidence="4">Uncharacterized domain 1-containing protein</fullName>
    </submittedName>
</protein>
<dbReference type="Proteomes" id="UP000198959">
    <property type="component" value="Unassembled WGS sequence"/>
</dbReference>
<dbReference type="PANTHER" id="PTHR43240:SF5">
    <property type="entry name" value="1,4-DIHYDROXY-2-NAPHTHOYL-COA THIOESTERASE 1"/>
    <property type="match status" value="1"/>
</dbReference>
<accession>A0A1C6S053</accession>
<dbReference type="InterPro" id="IPR029069">
    <property type="entry name" value="HotDog_dom_sf"/>
</dbReference>
<sequence length="137" mass="13922">MVSPAQVGAEPLLRDRLGIEVLSASPDRVTTRMPVEGNRQPAGLLAGGASCMLAESTASLGASLHAADLGGTAVGLELNATHHRAVRDGHVTAVAVALRRGRRVASYEVVITDDTGTLVCTARVTCLVTVAPNGGTA</sequence>
<dbReference type="AlphaFoldDB" id="A0A1C6S053"/>
<dbReference type="STRING" id="145854.GA0074692_1475"/>
<dbReference type="CDD" id="cd03443">
    <property type="entry name" value="PaaI_thioesterase"/>
    <property type="match status" value="1"/>
</dbReference>
<keyword evidence="5" id="KW-1185">Reference proteome</keyword>
<name>A0A1C6S053_9ACTN</name>
<dbReference type="PANTHER" id="PTHR43240">
    <property type="entry name" value="1,4-DIHYDROXY-2-NAPHTHOYL-COA THIOESTERASE 1"/>
    <property type="match status" value="1"/>
</dbReference>
<organism evidence="4 5">
    <name type="scientific">Micromonospora pallida</name>
    <dbReference type="NCBI Taxonomy" id="145854"/>
    <lineage>
        <taxon>Bacteria</taxon>
        <taxon>Bacillati</taxon>
        <taxon>Actinomycetota</taxon>
        <taxon>Actinomycetes</taxon>
        <taxon>Micromonosporales</taxon>
        <taxon>Micromonosporaceae</taxon>
        <taxon>Micromonospora</taxon>
    </lineage>
</organism>
<feature type="domain" description="Thioesterase" evidence="3">
    <location>
        <begin position="43"/>
        <end position="120"/>
    </location>
</feature>
<evidence type="ECO:0000256" key="2">
    <source>
        <dbReference type="ARBA" id="ARBA00022801"/>
    </source>
</evidence>
<dbReference type="Pfam" id="PF03061">
    <property type="entry name" value="4HBT"/>
    <property type="match status" value="1"/>
</dbReference>